<accession>A0A1X2GQW0</accession>
<dbReference type="InterPro" id="IPR011992">
    <property type="entry name" value="EF-hand-dom_pair"/>
</dbReference>
<sequence length="115" mass="13103">MATDSSEDAFSILLDDTDEFLPAVEKILKEIFAKFDKDNDNVWSTEELQAFAKATNGDSLDSNSLQDIAESFDVDDKNRLTSRGFYEMMHLQTLSDPEETLSDLKKHGYEDQLKK</sequence>
<comment type="caution">
    <text evidence="2">The sequence shown here is derived from an EMBL/GenBank/DDBJ whole genome shotgun (WGS) entry which is preliminary data.</text>
</comment>
<keyword evidence="3" id="KW-1185">Reference proteome</keyword>
<gene>
    <name evidence="2" type="ORF">DM01DRAFT_321907</name>
</gene>
<evidence type="ECO:0000313" key="2">
    <source>
        <dbReference type="EMBL" id="ORX58677.1"/>
    </source>
</evidence>
<reference evidence="2 3" key="1">
    <citation type="submission" date="2016-07" db="EMBL/GenBank/DDBJ databases">
        <title>Pervasive Adenine N6-methylation of Active Genes in Fungi.</title>
        <authorList>
            <consortium name="DOE Joint Genome Institute"/>
            <person name="Mondo S.J."/>
            <person name="Dannebaum R.O."/>
            <person name="Kuo R.C."/>
            <person name="Labutti K."/>
            <person name="Haridas S."/>
            <person name="Kuo A."/>
            <person name="Salamov A."/>
            <person name="Ahrendt S.R."/>
            <person name="Lipzen A."/>
            <person name="Sullivan W."/>
            <person name="Andreopoulos W.B."/>
            <person name="Clum A."/>
            <person name="Lindquist E."/>
            <person name="Daum C."/>
            <person name="Ramamoorthy G.K."/>
            <person name="Gryganskyi A."/>
            <person name="Culley D."/>
            <person name="Magnuson J.K."/>
            <person name="James T.Y."/>
            <person name="O'Malley M.A."/>
            <person name="Stajich J.E."/>
            <person name="Spatafora J.W."/>
            <person name="Visel A."/>
            <person name="Grigoriev I.V."/>
        </authorList>
    </citation>
    <scope>NUCLEOTIDE SEQUENCE [LARGE SCALE GENOMIC DNA]</scope>
    <source>
        <strain evidence="2 3">NRRL 3301</strain>
    </source>
</reference>
<evidence type="ECO:0000313" key="3">
    <source>
        <dbReference type="Proteomes" id="UP000242146"/>
    </source>
</evidence>
<dbReference type="EMBL" id="MCGT01000006">
    <property type="protein sequence ID" value="ORX58677.1"/>
    <property type="molecule type" value="Genomic_DNA"/>
</dbReference>
<organism evidence="2 3">
    <name type="scientific">Hesseltinella vesiculosa</name>
    <dbReference type="NCBI Taxonomy" id="101127"/>
    <lineage>
        <taxon>Eukaryota</taxon>
        <taxon>Fungi</taxon>
        <taxon>Fungi incertae sedis</taxon>
        <taxon>Mucoromycota</taxon>
        <taxon>Mucoromycotina</taxon>
        <taxon>Mucoromycetes</taxon>
        <taxon>Mucorales</taxon>
        <taxon>Cunninghamellaceae</taxon>
        <taxon>Hesseltinella</taxon>
    </lineage>
</organism>
<dbReference type="Gene3D" id="1.10.238.10">
    <property type="entry name" value="EF-hand"/>
    <property type="match status" value="1"/>
</dbReference>
<dbReference type="GO" id="GO:0005509">
    <property type="term" value="F:calcium ion binding"/>
    <property type="evidence" value="ECO:0007669"/>
    <property type="project" value="InterPro"/>
</dbReference>
<dbReference type="InterPro" id="IPR002048">
    <property type="entry name" value="EF_hand_dom"/>
</dbReference>
<dbReference type="Proteomes" id="UP000242146">
    <property type="component" value="Unassembled WGS sequence"/>
</dbReference>
<protein>
    <recommendedName>
        <fullName evidence="1">EF-hand domain-containing protein</fullName>
    </recommendedName>
</protein>
<name>A0A1X2GQW0_9FUNG</name>
<feature type="domain" description="EF-hand" evidence="1">
    <location>
        <begin position="23"/>
        <end position="58"/>
    </location>
</feature>
<dbReference type="AlphaFoldDB" id="A0A1X2GQW0"/>
<dbReference type="PROSITE" id="PS50222">
    <property type="entry name" value="EF_HAND_2"/>
    <property type="match status" value="1"/>
</dbReference>
<dbReference type="OrthoDB" id="26525at2759"/>
<proteinExistence type="predicted"/>
<dbReference type="Pfam" id="PF13499">
    <property type="entry name" value="EF-hand_7"/>
    <property type="match status" value="1"/>
</dbReference>
<evidence type="ECO:0000259" key="1">
    <source>
        <dbReference type="PROSITE" id="PS50222"/>
    </source>
</evidence>
<dbReference type="SUPFAM" id="SSF47473">
    <property type="entry name" value="EF-hand"/>
    <property type="match status" value="1"/>
</dbReference>
<dbReference type="STRING" id="101127.A0A1X2GQW0"/>